<dbReference type="AlphaFoldDB" id="A0A5C7GGC4"/>
<evidence type="ECO:0000259" key="1">
    <source>
        <dbReference type="Pfam" id="PF03544"/>
    </source>
</evidence>
<accession>A0A5C7GGC4</accession>
<name>A0A5C7GGC4_9FLAO</name>
<evidence type="ECO:0000313" key="3">
    <source>
        <dbReference type="Proteomes" id="UP000321080"/>
    </source>
</evidence>
<dbReference type="EMBL" id="VRKQ01000016">
    <property type="protein sequence ID" value="TXG35747.1"/>
    <property type="molecule type" value="Genomic_DNA"/>
</dbReference>
<gene>
    <name evidence="2" type="ORF">FUA22_14720</name>
</gene>
<dbReference type="Pfam" id="PF03544">
    <property type="entry name" value="TonB_C"/>
    <property type="match status" value="1"/>
</dbReference>
<dbReference type="InterPro" id="IPR037682">
    <property type="entry name" value="TonB_C"/>
</dbReference>
<dbReference type="Gene3D" id="3.30.1150.10">
    <property type="match status" value="1"/>
</dbReference>
<dbReference type="Proteomes" id="UP000321080">
    <property type="component" value="Unassembled WGS sequence"/>
</dbReference>
<organism evidence="2 3">
    <name type="scientific">Seonamhaeicola maritimus</name>
    <dbReference type="NCBI Taxonomy" id="2591822"/>
    <lineage>
        <taxon>Bacteria</taxon>
        <taxon>Pseudomonadati</taxon>
        <taxon>Bacteroidota</taxon>
        <taxon>Flavobacteriia</taxon>
        <taxon>Flavobacteriales</taxon>
        <taxon>Flavobacteriaceae</taxon>
    </lineage>
</organism>
<reference evidence="2 3" key="1">
    <citation type="submission" date="2019-08" db="EMBL/GenBank/DDBJ databases">
        <title>Seonamhaeicola sediminis sp. nov., isolated from marine sediment.</title>
        <authorList>
            <person name="Cao W.R."/>
        </authorList>
    </citation>
    <scope>NUCLEOTIDE SEQUENCE [LARGE SCALE GENOMIC DNA]</scope>
    <source>
        <strain evidence="2 3">1505</strain>
    </source>
</reference>
<comment type="caution">
    <text evidence="2">The sequence shown here is derived from an EMBL/GenBank/DDBJ whole genome shotgun (WGS) entry which is preliminary data.</text>
</comment>
<protein>
    <recommendedName>
        <fullName evidence="1">TonB C-terminal domain-containing protein</fullName>
    </recommendedName>
</protein>
<dbReference type="SUPFAM" id="SSF74653">
    <property type="entry name" value="TolA/TonB C-terminal domain"/>
    <property type="match status" value="1"/>
</dbReference>
<evidence type="ECO:0000313" key="2">
    <source>
        <dbReference type="EMBL" id="TXG35747.1"/>
    </source>
</evidence>
<sequence length="304" mass="35026">MINGIVILMLSMINSSTLVNRLLLFLMLTTFFICSGQDTTNKYLIGNWKVIESQIDIKAFDDSNISNFHLVESFFQNITFSFSKNGYVKIESEDKVAKPFINDLFNTVLYFNIEENVLSIGSWKKSSNILYIQVKQEDNTLLFNFSGGLLRIKKIDEPVKLKIDKNVLNSIRPLLNNKPLLFEEVKESEELVDNPISTYNCSHLIDKLLQKKCVTMTITKFFNRKFNTEIASDLGLSGRFMNKIRFTINKDGNIINIEAESKNPELSKEIIRTINRLPKFIPAEKNGEPINSKYSFPFIFQVQD</sequence>
<feature type="domain" description="TonB C-terminal" evidence="1">
    <location>
        <begin position="231"/>
        <end position="301"/>
    </location>
</feature>
<dbReference type="GO" id="GO:0055085">
    <property type="term" value="P:transmembrane transport"/>
    <property type="evidence" value="ECO:0007669"/>
    <property type="project" value="InterPro"/>
</dbReference>
<dbReference type="OrthoDB" id="1522859at2"/>
<keyword evidence="3" id="KW-1185">Reference proteome</keyword>
<proteinExistence type="predicted"/>